<evidence type="ECO:0000313" key="8">
    <source>
        <dbReference type="Proteomes" id="UP000283895"/>
    </source>
</evidence>
<feature type="region of interest" description="Disordered" evidence="5">
    <location>
        <begin position="537"/>
        <end position="571"/>
    </location>
</feature>
<dbReference type="PRINTS" id="PR00929">
    <property type="entry name" value="ATHOOK"/>
</dbReference>
<evidence type="ECO:0000313" key="7">
    <source>
        <dbReference type="EMBL" id="ROV97740.1"/>
    </source>
</evidence>
<dbReference type="GO" id="GO:0003677">
    <property type="term" value="F:DNA binding"/>
    <property type="evidence" value="ECO:0007669"/>
    <property type="project" value="InterPro"/>
</dbReference>
<feature type="compositionally biased region" description="Basic residues" evidence="5">
    <location>
        <begin position="1163"/>
        <end position="1173"/>
    </location>
</feature>
<feature type="compositionally biased region" description="Acidic residues" evidence="5">
    <location>
        <begin position="1212"/>
        <end position="1240"/>
    </location>
</feature>
<feature type="compositionally biased region" description="Acidic residues" evidence="5">
    <location>
        <begin position="1383"/>
        <end position="1394"/>
    </location>
</feature>
<comment type="subcellular location">
    <subcellularLocation>
        <location evidence="1">Nucleus</location>
    </subcellularLocation>
</comment>
<feature type="compositionally biased region" description="Basic residues" evidence="5">
    <location>
        <begin position="1411"/>
        <end position="1437"/>
    </location>
</feature>
<feature type="compositionally biased region" description="Basic and acidic residues" evidence="5">
    <location>
        <begin position="1180"/>
        <end position="1198"/>
    </location>
</feature>
<dbReference type="EMBL" id="LKEA01000028">
    <property type="protein sequence ID" value="ROV97740.1"/>
    <property type="molecule type" value="Genomic_DNA"/>
</dbReference>
<name>A0A423W340_9PEZI</name>
<evidence type="ECO:0000256" key="5">
    <source>
        <dbReference type="SAM" id="MobiDB-lite"/>
    </source>
</evidence>
<protein>
    <recommendedName>
        <fullName evidence="6">JmjC domain-containing protein</fullName>
    </recommendedName>
</protein>
<keyword evidence="4" id="KW-0539">Nucleus</keyword>
<accession>A0A423W340</accession>
<sequence>MPSIATHPQAKFDPVPPDLHLEGLVDRTPNFEWVQRIPANKIRKLEFEKLVWYQVVKQGKPLVIEGWNSKLPKSLFSAQYLEDTYNKKQEDVRDINAHSNIPMTMGHYLRSMRQLTDQWTPNNFRDERRQRLYMKDIDCPPEWHDHLRKVMPPGLFYWNENVEDHGAKDDDIFMDEHTAAPAGDLMSSLPAEMRAQNLMCYIGHEGTYTPAHREMCGSLGQNIMVEASSNENGEKEGSSVWFMTETKDRQVVREYFLSMLGHDVEIEKHFAQVNAWKKATFPVYIVEQKPGDFILIPPLAPHQVWNRGTRTMKVAWNRTTVDTLDYALHEALPRQRLVCRDEQYKNKAIVYYTLQKYYQQLQDAAESQMSLLLGEEVGKDSARLIQLKKDFKKLLQLFTEILVDEMFGSKEKNVEMVPYDSCVICSYCRSNIFNKFLTCKHCVRDLVGGDQDTYDVCMECYAMGRSCLCVSGLSWCEQWDWSELVDNYELWRSMVIYNDGYVDMNLSPPPLEVARLKIGRKSLAQICQEQLRRRPFNDISKPDKEPDPEPSEPEVDDQGRTKKPKRKKKKGDTYKCHTCCHKDYTYRLAFCSNPGCNQAYCFGVLYRAFDMMPQEVLQEERWQCPKCQGICNCGACRRTGNTDPYEPKNTYIGHDTRAIADDRSQETLVDFRVHNLNWLHAAGDGSRNHNSKRIQRLRQEAEADKAKDNADAVGDLADGDPRPNQDMASQPPGINGFENHGAIDGPVNGAIEYSTEQPGPQPQAINGADAEGLSVMPDPNGSLFPEPEAYPDPSSLGAERRLGRLYYEQEDDPDKILFNPYEEPTERDIFDEEFEESEWVKKSLRAAKRRARQDDDPDFVVGKSHRKKTRIEKGPPPDALQNVDPALLGEDTTIVDVPPVPPQGTERQEVSAGADERHEPDDQDDQDEGLVDRGRPFEPNVPTLRHSRPKISYADMDDVEEFNDVLPIKPKPVTPAPQPAQEASKDPVDLAAEAMRAITGGSEALPNSTPAPARKRGPGRPRKSGSGTPRSAPRATSKPPTPQPGAPKRRGRPPRSALPVSSVAIDDEPGSPKDSTIEELEQQLAKELEEDETPSEPASRSVSIPRRPRGRPRRNAAAVAVTAVEEPSSGRTTRSRGTSAAAAPGPSGEKFLSMAERMALRGKKVKIGKRKSSRGVTETIRSKDDEVNVADEVDHADDAAPAEDPAAPADDQAPEEQESDAQEDNDVPMDDAPEYFDDASEEHISSGPASVAPQSKASSVAPRSRVSSAPAISKESSRAPSEHAYDTEEPSPPRPPPKPAGPTIVRLGDSDEEDENVGGPTVVRLGDYDEDEYSYYSGDGGSDHDSRSGSVSGSGSRSRSGSRAGGGDDRDSASESGSQAGSADDDEDEDEDDDIPARPSTTGKPALRGRMAMRGRGRGGGRGRGRGRGRPRGARRV</sequence>
<feature type="compositionally biased region" description="Basic residues" evidence="5">
    <location>
        <begin position="1013"/>
        <end position="1023"/>
    </location>
</feature>
<feature type="compositionally biased region" description="Low complexity" evidence="5">
    <location>
        <begin position="1115"/>
        <end position="1148"/>
    </location>
</feature>
<dbReference type="InterPro" id="IPR003347">
    <property type="entry name" value="JmjC_dom"/>
</dbReference>
<proteinExistence type="predicted"/>
<evidence type="ECO:0000256" key="3">
    <source>
        <dbReference type="ARBA" id="ARBA00023163"/>
    </source>
</evidence>
<dbReference type="InterPro" id="IPR018866">
    <property type="entry name" value="Znf-4CXXC_R1"/>
</dbReference>
<comment type="caution">
    <text evidence="7">The sequence shown here is derived from an EMBL/GenBank/DDBJ whole genome shotgun (WGS) entry which is preliminary data.</text>
</comment>
<evidence type="ECO:0000256" key="4">
    <source>
        <dbReference type="ARBA" id="ARBA00023242"/>
    </source>
</evidence>
<dbReference type="Pfam" id="PF02373">
    <property type="entry name" value="JmjC"/>
    <property type="match status" value="1"/>
</dbReference>
<dbReference type="Proteomes" id="UP000283895">
    <property type="component" value="Unassembled WGS sequence"/>
</dbReference>
<dbReference type="STRING" id="356882.A0A423W340"/>
<dbReference type="Gene3D" id="2.60.120.650">
    <property type="entry name" value="Cupin"/>
    <property type="match status" value="1"/>
</dbReference>
<evidence type="ECO:0000256" key="2">
    <source>
        <dbReference type="ARBA" id="ARBA00023015"/>
    </source>
</evidence>
<feature type="compositionally biased region" description="Basic and acidic residues" evidence="5">
    <location>
        <begin position="1275"/>
        <end position="1286"/>
    </location>
</feature>
<dbReference type="SUPFAM" id="SSF51197">
    <property type="entry name" value="Clavaminate synthase-like"/>
    <property type="match status" value="1"/>
</dbReference>
<dbReference type="SMART" id="SM00558">
    <property type="entry name" value="JmjC"/>
    <property type="match status" value="1"/>
</dbReference>
<feature type="compositionally biased region" description="Low complexity" evidence="5">
    <location>
        <begin position="1348"/>
        <end position="1362"/>
    </location>
</feature>
<evidence type="ECO:0000259" key="6">
    <source>
        <dbReference type="PROSITE" id="PS51184"/>
    </source>
</evidence>
<feature type="region of interest" description="Disordered" evidence="5">
    <location>
        <begin position="682"/>
        <end position="779"/>
    </location>
</feature>
<dbReference type="Pfam" id="PF10497">
    <property type="entry name" value="zf-4CXXC_R1"/>
    <property type="match status" value="1"/>
</dbReference>
<feature type="compositionally biased region" description="Basic residues" evidence="5">
    <location>
        <begin position="561"/>
        <end position="570"/>
    </location>
</feature>
<organism evidence="7 8">
    <name type="scientific">Cytospora schulzeri</name>
    <dbReference type="NCBI Taxonomy" id="448051"/>
    <lineage>
        <taxon>Eukaryota</taxon>
        <taxon>Fungi</taxon>
        <taxon>Dikarya</taxon>
        <taxon>Ascomycota</taxon>
        <taxon>Pezizomycotina</taxon>
        <taxon>Sordariomycetes</taxon>
        <taxon>Sordariomycetidae</taxon>
        <taxon>Diaporthales</taxon>
        <taxon>Cytosporaceae</taxon>
        <taxon>Cytospora</taxon>
    </lineage>
</organism>
<feature type="compositionally biased region" description="Basic and acidic residues" evidence="5">
    <location>
        <begin position="697"/>
        <end position="710"/>
    </location>
</feature>
<dbReference type="GO" id="GO:0005634">
    <property type="term" value="C:nucleus"/>
    <property type="evidence" value="ECO:0007669"/>
    <property type="project" value="UniProtKB-SubCell"/>
</dbReference>
<gene>
    <name evidence="7" type="ORF">VMCG_07435</name>
</gene>
<feature type="compositionally biased region" description="Basic and acidic residues" evidence="5">
    <location>
        <begin position="537"/>
        <end position="547"/>
    </location>
</feature>
<feature type="compositionally biased region" description="Basic and acidic residues" evidence="5">
    <location>
        <begin position="906"/>
        <end position="920"/>
    </location>
</feature>
<feature type="domain" description="JmjC" evidence="6">
    <location>
        <begin position="169"/>
        <end position="335"/>
    </location>
</feature>
<evidence type="ECO:0000256" key="1">
    <source>
        <dbReference type="ARBA" id="ARBA00004123"/>
    </source>
</evidence>
<dbReference type="PROSITE" id="PS51184">
    <property type="entry name" value="JMJC"/>
    <property type="match status" value="1"/>
</dbReference>
<keyword evidence="3" id="KW-0804">Transcription</keyword>
<feature type="compositionally biased region" description="Pro residues" evidence="5">
    <location>
        <begin position="969"/>
        <end position="978"/>
    </location>
</feature>
<keyword evidence="2" id="KW-0805">Transcription regulation</keyword>
<feature type="compositionally biased region" description="Low complexity" evidence="5">
    <location>
        <begin position="1257"/>
        <end position="1271"/>
    </location>
</feature>
<keyword evidence="8" id="KW-1185">Reference proteome</keyword>
<dbReference type="InterPro" id="IPR017956">
    <property type="entry name" value="AT_hook_DNA-bd_motif"/>
</dbReference>
<feature type="compositionally biased region" description="Pro residues" evidence="5">
    <location>
        <begin position="1290"/>
        <end position="1300"/>
    </location>
</feature>
<dbReference type="OrthoDB" id="298344at2759"/>
<feature type="compositionally biased region" description="Low complexity" evidence="5">
    <location>
        <begin position="1202"/>
        <end position="1211"/>
    </location>
</feature>
<dbReference type="SMART" id="SM00384">
    <property type="entry name" value="AT_hook"/>
    <property type="match status" value="4"/>
</dbReference>
<reference evidence="7 8" key="1">
    <citation type="submission" date="2015-09" db="EMBL/GenBank/DDBJ databases">
        <title>Host preference determinants of Valsa canker pathogens revealed by comparative genomics.</title>
        <authorList>
            <person name="Yin Z."/>
            <person name="Huang L."/>
        </authorList>
    </citation>
    <scope>NUCLEOTIDE SEQUENCE [LARGE SCALE GENOMIC DNA]</scope>
    <source>
        <strain evidence="7 8">03-1</strain>
    </source>
</reference>
<feature type="region of interest" description="Disordered" evidence="5">
    <location>
        <begin position="1163"/>
        <end position="1437"/>
    </location>
</feature>
<feature type="region of interest" description="Disordered" evidence="5">
    <location>
        <begin position="846"/>
        <end position="1151"/>
    </location>
</feature>